<proteinExistence type="predicted"/>
<accession>A0A8S2Z1D6</accession>
<name>A0A8S2Z1D6_9BILA</name>
<dbReference type="Proteomes" id="UP000681720">
    <property type="component" value="Unassembled WGS sequence"/>
</dbReference>
<evidence type="ECO:0000313" key="3">
    <source>
        <dbReference type="EMBL" id="CAF4603850.1"/>
    </source>
</evidence>
<reference evidence="3" key="1">
    <citation type="submission" date="2021-02" db="EMBL/GenBank/DDBJ databases">
        <authorList>
            <person name="Nowell W R."/>
        </authorList>
    </citation>
    <scope>NUCLEOTIDE SEQUENCE</scope>
</reference>
<protein>
    <submittedName>
        <fullName evidence="3">Uncharacterized protein</fullName>
    </submittedName>
</protein>
<comment type="caution">
    <text evidence="3">The sequence shown here is derived from an EMBL/GenBank/DDBJ whole genome shotgun (WGS) entry which is preliminary data.</text>
</comment>
<feature type="compositionally biased region" description="Polar residues" evidence="1">
    <location>
        <begin position="180"/>
        <end position="199"/>
    </location>
</feature>
<dbReference type="AlphaFoldDB" id="A0A8S2Z1D6"/>
<evidence type="ECO:0000313" key="4">
    <source>
        <dbReference type="Proteomes" id="UP000681720"/>
    </source>
</evidence>
<feature type="compositionally biased region" description="Low complexity" evidence="1">
    <location>
        <begin position="157"/>
        <end position="176"/>
    </location>
</feature>
<gene>
    <name evidence="2" type="ORF">BYL167_LOCUS37132</name>
    <name evidence="3" type="ORF">GIL414_LOCUS39042</name>
</gene>
<evidence type="ECO:0000256" key="1">
    <source>
        <dbReference type="SAM" id="MobiDB-lite"/>
    </source>
</evidence>
<evidence type="ECO:0000313" key="2">
    <source>
        <dbReference type="EMBL" id="CAF4526574.1"/>
    </source>
</evidence>
<sequence length="267" mass="27755">KAHELATAAKEAIIETEKSTEENLVAVKNKIQASKSNLEKATELIDTVKHATEETLAKAEKFGNKKLEETKEWAHRKSSEALNKGSEILTSTQHVIATGATVVSEKLQAGAESLSEAASNVAATTESVVADSVVTKTEDNEKQASPTVEQVVETKADATSTSATPAAITPNIPTADHVSQEANGTEKSTQDSPQASSGPVTPPVVATAAKPGPLSGLRNFFKNLFSSGNHKHNQHNASSTNDTAAAAATTNTAETKTDATNNPSASS</sequence>
<feature type="region of interest" description="Disordered" evidence="1">
    <location>
        <begin position="135"/>
        <end position="267"/>
    </location>
</feature>
<feature type="compositionally biased region" description="Low complexity" evidence="1">
    <location>
        <begin position="236"/>
        <end position="267"/>
    </location>
</feature>
<dbReference type="EMBL" id="CAJOBJ010104743">
    <property type="protein sequence ID" value="CAF4603850.1"/>
    <property type="molecule type" value="Genomic_DNA"/>
</dbReference>
<dbReference type="EMBL" id="CAJOBH010083106">
    <property type="protein sequence ID" value="CAF4526574.1"/>
    <property type="molecule type" value="Genomic_DNA"/>
</dbReference>
<feature type="non-terminal residue" evidence="3">
    <location>
        <position position="1"/>
    </location>
</feature>
<dbReference type="Proteomes" id="UP000681967">
    <property type="component" value="Unassembled WGS sequence"/>
</dbReference>
<organism evidence="3 4">
    <name type="scientific">Rotaria magnacalcarata</name>
    <dbReference type="NCBI Taxonomy" id="392030"/>
    <lineage>
        <taxon>Eukaryota</taxon>
        <taxon>Metazoa</taxon>
        <taxon>Spiralia</taxon>
        <taxon>Gnathifera</taxon>
        <taxon>Rotifera</taxon>
        <taxon>Eurotatoria</taxon>
        <taxon>Bdelloidea</taxon>
        <taxon>Philodinida</taxon>
        <taxon>Philodinidae</taxon>
        <taxon>Rotaria</taxon>
    </lineage>
</organism>